<feature type="binding site" evidence="10">
    <location>
        <position position="81"/>
    </location>
    <ligand>
        <name>Na(+)</name>
        <dbReference type="ChEBI" id="CHEBI:29101"/>
        <note>structural</note>
    </ligand>
</feature>
<dbReference type="OrthoDB" id="9799631at2"/>
<accession>A0A220U3V0</accession>
<dbReference type="EMBL" id="CP022315">
    <property type="protein sequence ID" value="ASK62799.1"/>
    <property type="molecule type" value="Genomic_DNA"/>
</dbReference>
<keyword evidence="6 10" id="KW-0407">Ion channel</keyword>
<dbReference type="PROSITE" id="PS51257">
    <property type="entry name" value="PROKAR_LIPOPROTEIN"/>
    <property type="match status" value="1"/>
</dbReference>
<keyword evidence="5 10" id="KW-0472">Membrane</keyword>
<name>A0A220U3V0_9BACI</name>
<keyword evidence="3 10" id="KW-0812">Transmembrane</keyword>
<gene>
    <name evidence="10" type="primary">fluC</name>
    <name evidence="10" type="synonym">crcB</name>
    <name evidence="11" type="ORF">CFK37_11900</name>
</gene>
<comment type="catalytic activity">
    <reaction evidence="8">
        <text>fluoride(in) = fluoride(out)</text>
        <dbReference type="Rhea" id="RHEA:76159"/>
        <dbReference type="ChEBI" id="CHEBI:17051"/>
    </reaction>
    <physiologicalReaction direction="left-to-right" evidence="8">
        <dbReference type="Rhea" id="RHEA:76160"/>
    </physiologicalReaction>
</comment>
<feature type="transmembrane region" description="Helical" evidence="10">
    <location>
        <begin position="38"/>
        <end position="59"/>
    </location>
</feature>
<keyword evidence="10" id="KW-0813">Transport</keyword>
<evidence type="ECO:0000256" key="4">
    <source>
        <dbReference type="ARBA" id="ARBA00022989"/>
    </source>
</evidence>
<evidence type="ECO:0000256" key="10">
    <source>
        <dbReference type="HAMAP-Rule" id="MF_00454"/>
    </source>
</evidence>
<keyword evidence="4 10" id="KW-1133">Transmembrane helix</keyword>
<dbReference type="GO" id="GO:0140114">
    <property type="term" value="P:cellular detoxification of fluoride"/>
    <property type="evidence" value="ECO:0007669"/>
    <property type="project" value="UniProtKB-UniRule"/>
</dbReference>
<evidence type="ECO:0000256" key="5">
    <source>
        <dbReference type="ARBA" id="ARBA00023136"/>
    </source>
</evidence>
<evidence type="ECO:0000256" key="6">
    <source>
        <dbReference type="ARBA" id="ARBA00023303"/>
    </source>
</evidence>
<reference evidence="11 12" key="1">
    <citation type="submission" date="2017-07" db="EMBL/GenBank/DDBJ databases">
        <title>Virgibacillus sp. LM2416.</title>
        <authorList>
            <person name="Tak E.J."/>
            <person name="Bae J.-W."/>
        </authorList>
    </citation>
    <scope>NUCLEOTIDE SEQUENCE [LARGE SCALE GENOMIC DNA]</scope>
    <source>
        <strain evidence="11 12">LM2416</strain>
    </source>
</reference>
<comment type="subcellular location">
    <subcellularLocation>
        <location evidence="1 10">Cell membrane</location>
        <topology evidence="1 10">Multi-pass membrane protein</topology>
    </subcellularLocation>
</comment>
<protein>
    <recommendedName>
        <fullName evidence="10">Fluoride-specific ion channel FluC</fullName>
    </recommendedName>
</protein>
<keyword evidence="10" id="KW-0406">Ion transport</keyword>
<evidence type="ECO:0000256" key="9">
    <source>
        <dbReference type="ARBA" id="ARBA00049940"/>
    </source>
</evidence>
<comment type="activity regulation">
    <text evidence="10">Na(+) is not transported, but it plays an essential structural role and its presence is essential for fluoride channel function.</text>
</comment>
<keyword evidence="2 10" id="KW-1003">Cell membrane</keyword>
<organism evidence="11 12">
    <name type="scientific">Virgibacillus phasianinus</name>
    <dbReference type="NCBI Taxonomy" id="2017483"/>
    <lineage>
        <taxon>Bacteria</taxon>
        <taxon>Bacillati</taxon>
        <taxon>Bacillota</taxon>
        <taxon>Bacilli</taxon>
        <taxon>Bacillales</taxon>
        <taxon>Bacillaceae</taxon>
        <taxon>Virgibacillus</taxon>
    </lineage>
</organism>
<dbReference type="NCBIfam" id="TIGR00494">
    <property type="entry name" value="crcB"/>
    <property type="match status" value="1"/>
</dbReference>
<dbReference type="HAMAP" id="MF_00454">
    <property type="entry name" value="FluC"/>
    <property type="match status" value="1"/>
</dbReference>
<dbReference type="InterPro" id="IPR003691">
    <property type="entry name" value="FluC"/>
</dbReference>
<dbReference type="GO" id="GO:0062054">
    <property type="term" value="F:fluoride channel activity"/>
    <property type="evidence" value="ECO:0007669"/>
    <property type="project" value="UniProtKB-UniRule"/>
</dbReference>
<evidence type="ECO:0000313" key="12">
    <source>
        <dbReference type="Proteomes" id="UP000198312"/>
    </source>
</evidence>
<dbReference type="AlphaFoldDB" id="A0A220U3V0"/>
<evidence type="ECO:0000256" key="8">
    <source>
        <dbReference type="ARBA" id="ARBA00035585"/>
    </source>
</evidence>
<evidence type="ECO:0000256" key="2">
    <source>
        <dbReference type="ARBA" id="ARBA00022475"/>
    </source>
</evidence>
<keyword evidence="10" id="KW-0479">Metal-binding</keyword>
<keyword evidence="12" id="KW-1185">Reference proteome</keyword>
<dbReference type="GO" id="GO:0046872">
    <property type="term" value="F:metal ion binding"/>
    <property type="evidence" value="ECO:0007669"/>
    <property type="project" value="UniProtKB-KW"/>
</dbReference>
<dbReference type="GO" id="GO:0005886">
    <property type="term" value="C:plasma membrane"/>
    <property type="evidence" value="ECO:0007669"/>
    <property type="project" value="UniProtKB-SubCell"/>
</dbReference>
<feature type="binding site" evidence="10">
    <location>
        <position position="84"/>
    </location>
    <ligand>
        <name>Na(+)</name>
        <dbReference type="ChEBI" id="CHEBI:29101"/>
        <note>structural</note>
    </ligand>
</feature>
<dbReference type="PANTHER" id="PTHR28259:SF1">
    <property type="entry name" value="FLUORIDE EXPORT PROTEIN 1-RELATED"/>
    <property type="match status" value="1"/>
</dbReference>
<dbReference type="KEGG" id="vil:CFK37_11900"/>
<keyword evidence="10" id="KW-0915">Sodium</keyword>
<proteinExistence type="inferred from homology"/>
<evidence type="ECO:0000313" key="11">
    <source>
        <dbReference type="EMBL" id="ASK62799.1"/>
    </source>
</evidence>
<dbReference type="PANTHER" id="PTHR28259">
    <property type="entry name" value="FLUORIDE EXPORT PROTEIN 1-RELATED"/>
    <property type="match status" value="1"/>
</dbReference>
<dbReference type="Pfam" id="PF02537">
    <property type="entry name" value="CRCB"/>
    <property type="match status" value="1"/>
</dbReference>
<dbReference type="Proteomes" id="UP000198312">
    <property type="component" value="Chromosome"/>
</dbReference>
<feature type="transmembrane region" description="Helical" evidence="10">
    <location>
        <begin position="71"/>
        <end position="91"/>
    </location>
</feature>
<evidence type="ECO:0000256" key="3">
    <source>
        <dbReference type="ARBA" id="ARBA00022692"/>
    </source>
</evidence>
<comment type="function">
    <text evidence="9 10">Fluoride-specific ion channel. Important for reducing fluoride concentration in the cell, thus reducing its toxicity.</text>
</comment>
<evidence type="ECO:0000256" key="7">
    <source>
        <dbReference type="ARBA" id="ARBA00035120"/>
    </source>
</evidence>
<sequence>MKNTLQSKKLYLAVGIGGMVGAACRYSLSYLMPTEESSFPFATLVANLLGCFLLSFLLNQFQIKRKLSKELFVAIGTGVIGSFTTFSTFMVETASLFADNLLLTISYVAISIIGGLLFCFAGYTLATRKRGAA</sequence>
<evidence type="ECO:0000256" key="1">
    <source>
        <dbReference type="ARBA" id="ARBA00004651"/>
    </source>
</evidence>
<feature type="transmembrane region" description="Helical" evidence="10">
    <location>
        <begin position="103"/>
        <end position="126"/>
    </location>
</feature>
<comment type="similarity">
    <text evidence="7 10">Belongs to the fluoride channel Fluc/FEX (TC 1.A.43) family.</text>
</comment>
<feature type="transmembrane region" description="Helical" evidence="10">
    <location>
        <begin position="12"/>
        <end position="32"/>
    </location>
</feature>